<evidence type="ECO:0000259" key="2">
    <source>
        <dbReference type="Pfam" id="PF19081"/>
    </source>
</evidence>
<dbReference type="AlphaFoldDB" id="A0A1M6GHW7"/>
<proteinExistence type="predicted"/>
<name>A0A1M6GHW7_9FLAO</name>
<keyword evidence="4" id="KW-1185">Reference proteome</keyword>
<dbReference type="Gene3D" id="3.40.50.12480">
    <property type="match status" value="1"/>
</dbReference>
<sequence>MKKQIQFILSTIFMVSIGLTGYGQQPQIDDYFYTDNGIGYAITSTSPKEVKIFGHPKGFPAGSFVRKLDIPPTVTCPNNAFRPTNNGTIRIDCPQGEYKVTGINSEAFGYEYWLSEVTIPNTVRFIEQQAFAGNEHDPDLHDKLRIALVIPNSVERIDLRAFGYSGLTGVTISQSITSIENSVFQGNNLESVVIPDRVTTIGLWAFALNELTSVTIGQGVTHIRASAFGFNKLTHVAIPDNVTTIEAGAFRNNPITTVVSERTDPPSIQTNTFTNRNQIDVIVPKGAYNNYVRAWTGFGFKSIREKVDVGDTFTAKGIEYQVTALGTPNEVMIIGYVSAVNRVEIPETVSNGGNDFTVTSIGESAFQFNNLKSVNIPNSVTSIEFGAFAGNALESVDIPGSVTSIGSGAFNNNALTLVNIQDGVRIIEGNAFSENPDLAAVVSIGTDPPSIEVSTFINRNLIDLIVPVGTRNDYENAGWMGFRSISEGIGVSIEAPARIADVSPFTITFRFDLEVTDFTIDDINLDNATANNFTGSGTEYTVEITPTLCNGLITIHVPENAAVAGHLSNVTNLPASVEVKVNAVFEPEVSSSLVEYCEGDNAVALMATGTNLLWYTEPTGGTGSTTAPVPNTGSAGDTSYYVSQTNNDNNCESERVEIVVRVKPQLVAPIISSNTPVCFGENAIFTITGTPGDMVTYSGALSGMVIIEAGGTVNVAVNGADSDTTLELTEVTNGGCSMPLSGTATVIVQGDRLITIAQDITVQLDVSEQASITPAQVNNGSRGGCNNSDSIFLSLDKTTFTCDDVGTPVMVTLTAVQGRQTAVATALITVEAHVNNLVAMARDMTVQLDANGEATILPEDIDNGSTYGCGNTPELSLDIDTFTCNDINTPLMVTLTATQGAQTSTATAIVTVEAIGNCGTGEPLADFNRGFSPNGDGIADNLVIQGLEKYENNVVKIYDLSQRLLFSAHYGGPGDAWDGTYKGSRVPVGSYVCVIDYNEPGLDHEAKMIYVNY</sequence>
<dbReference type="NCBIfam" id="TIGR04131">
    <property type="entry name" value="Bac_Flav_CTERM"/>
    <property type="match status" value="1"/>
</dbReference>
<reference evidence="4" key="1">
    <citation type="submission" date="2016-11" db="EMBL/GenBank/DDBJ databases">
        <authorList>
            <person name="Varghese N."/>
            <person name="Submissions S."/>
        </authorList>
    </citation>
    <scope>NUCLEOTIDE SEQUENCE [LARGE SCALE GENOMIC DNA]</scope>
    <source>
        <strain evidence="4">DSM 22623</strain>
    </source>
</reference>
<dbReference type="STRING" id="570521.SAMN04488508_105286"/>
<dbReference type="InterPro" id="IPR026906">
    <property type="entry name" value="LRR_5"/>
</dbReference>
<feature type="domain" description="Ig-like" evidence="2">
    <location>
        <begin position="588"/>
        <end position="664"/>
    </location>
</feature>
<evidence type="ECO:0000259" key="1">
    <source>
        <dbReference type="Pfam" id="PF19078"/>
    </source>
</evidence>
<dbReference type="PANTHER" id="PTHR45661:SF3">
    <property type="entry name" value="IG-LIKE DOMAIN-CONTAINING PROTEIN"/>
    <property type="match status" value="1"/>
</dbReference>
<dbReference type="PANTHER" id="PTHR45661">
    <property type="entry name" value="SURFACE ANTIGEN"/>
    <property type="match status" value="1"/>
</dbReference>
<evidence type="ECO:0000313" key="4">
    <source>
        <dbReference type="Proteomes" id="UP000184432"/>
    </source>
</evidence>
<dbReference type="Gene3D" id="3.80.10.10">
    <property type="entry name" value="Ribonuclease Inhibitor"/>
    <property type="match status" value="3"/>
</dbReference>
<dbReference type="InterPro" id="IPR044048">
    <property type="entry name" value="Big_12"/>
</dbReference>
<organism evidence="3 4">
    <name type="scientific">Aquimarina spongiae</name>
    <dbReference type="NCBI Taxonomy" id="570521"/>
    <lineage>
        <taxon>Bacteria</taxon>
        <taxon>Pseudomonadati</taxon>
        <taxon>Bacteroidota</taxon>
        <taxon>Flavobacteriia</taxon>
        <taxon>Flavobacteriales</taxon>
        <taxon>Flavobacteriaceae</taxon>
        <taxon>Aquimarina</taxon>
    </lineage>
</organism>
<dbReference type="Pfam" id="PF19081">
    <property type="entry name" value="Ig_7"/>
    <property type="match status" value="1"/>
</dbReference>
<dbReference type="OrthoDB" id="9815940at2"/>
<dbReference type="EMBL" id="FQYP01000005">
    <property type="protein sequence ID" value="SHJ09472.1"/>
    <property type="molecule type" value="Genomic_DNA"/>
</dbReference>
<dbReference type="Pfam" id="PF13306">
    <property type="entry name" value="LRR_5"/>
    <property type="match status" value="3"/>
</dbReference>
<dbReference type="RefSeq" id="WP_073316480.1">
    <property type="nucleotide sequence ID" value="NZ_FQYP01000005.1"/>
</dbReference>
<dbReference type="InterPro" id="IPR044023">
    <property type="entry name" value="Ig_7"/>
</dbReference>
<dbReference type="InterPro" id="IPR032675">
    <property type="entry name" value="LRR_dom_sf"/>
</dbReference>
<dbReference type="InterPro" id="IPR026341">
    <property type="entry name" value="T9SS_type_B"/>
</dbReference>
<dbReference type="InterPro" id="IPR053139">
    <property type="entry name" value="Surface_bspA-like"/>
</dbReference>
<protein>
    <submittedName>
        <fullName evidence="3">Gliding motility-associated C-terminal domain-containing protein</fullName>
    </submittedName>
</protein>
<evidence type="ECO:0000313" key="3">
    <source>
        <dbReference type="EMBL" id="SHJ09472.1"/>
    </source>
</evidence>
<dbReference type="Pfam" id="PF13585">
    <property type="entry name" value="CHU_C"/>
    <property type="match status" value="1"/>
</dbReference>
<dbReference type="Proteomes" id="UP000184432">
    <property type="component" value="Unassembled WGS sequence"/>
</dbReference>
<dbReference type="Pfam" id="PF19078">
    <property type="entry name" value="Big_12"/>
    <property type="match status" value="1"/>
</dbReference>
<accession>A0A1M6GHW7</accession>
<feature type="domain" description="Bacterial Ig-like" evidence="1">
    <location>
        <begin position="504"/>
        <end position="549"/>
    </location>
</feature>
<gene>
    <name evidence="3" type="ORF">SAMN04488508_105286</name>
</gene>